<dbReference type="GO" id="GO:0016020">
    <property type="term" value="C:membrane"/>
    <property type="evidence" value="ECO:0007669"/>
    <property type="project" value="UniProtKB-SubCell"/>
</dbReference>
<feature type="transmembrane region" description="Helical" evidence="8">
    <location>
        <begin position="453"/>
        <end position="474"/>
    </location>
</feature>
<evidence type="ECO:0000256" key="1">
    <source>
        <dbReference type="ARBA" id="ARBA00004141"/>
    </source>
</evidence>
<feature type="transmembrane region" description="Helical" evidence="8">
    <location>
        <begin position="397"/>
        <end position="417"/>
    </location>
</feature>
<comment type="subcellular location">
    <subcellularLocation>
        <location evidence="1">Membrane</location>
        <topology evidence="1">Multi-pass membrane protein</topology>
    </subcellularLocation>
</comment>
<feature type="transmembrane region" description="Helical" evidence="8">
    <location>
        <begin position="304"/>
        <end position="322"/>
    </location>
</feature>
<keyword evidence="2 9" id="KW-0328">Glycosyltransferase</keyword>
<evidence type="ECO:0000256" key="8">
    <source>
        <dbReference type="SAM" id="Phobius"/>
    </source>
</evidence>
<evidence type="ECO:0000256" key="3">
    <source>
        <dbReference type="ARBA" id="ARBA00022679"/>
    </source>
</evidence>
<accession>A0A1G7NAG3</accession>
<keyword evidence="4 8" id="KW-0812">Transmembrane</keyword>
<organism evidence="9 10">
    <name type="scientific">Klenkia brasiliensis</name>
    <dbReference type="NCBI Taxonomy" id="333142"/>
    <lineage>
        <taxon>Bacteria</taxon>
        <taxon>Bacillati</taxon>
        <taxon>Actinomycetota</taxon>
        <taxon>Actinomycetes</taxon>
        <taxon>Geodermatophilales</taxon>
        <taxon>Geodermatophilaceae</taxon>
        <taxon>Klenkia</taxon>
    </lineage>
</organism>
<evidence type="ECO:0000256" key="4">
    <source>
        <dbReference type="ARBA" id="ARBA00022692"/>
    </source>
</evidence>
<dbReference type="InterPro" id="IPR049829">
    <property type="entry name" value="MptA/B-like"/>
</dbReference>
<evidence type="ECO:0000256" key="6">
    <source>
        <dbReference type="ARBA" id="ARBA00023136"/>
    </source>
</evidence>
<evidence type="ECO:0000256" key="5">
    <source>
        <dbReference type="ARBA" id="ARBA00022989"/>
    </source>
</evidence>
<dbReference type="EMBL" id="FNCF01000001">
    <property type="protein sequence ID" value="SDF70984.1"/>
    <property type="molecule type" value="Genomic_DNA"/>
</dbReference>
<feature type="transmembrane region" description="Helical" evidence="8">
    <location>
        <begin position="367"/>
        <end position="385"/>
    </location>
</feature>
<sequence length="499" mass="50632">MAGSTSRTPTAVRTAVPVDRTGLLVLTGCAVLPFVVALATAQAGVTQLIRLPDWWGGWPVRVPGEQLGWRVVAVLATAGWLASWAVLVRRLLRARTAPSGRDVTVVGALGAWGWVPFLVGGPTGSLDVGSYAAIGRLAALGLDPYRTFPIVLGDSFGAAVDPMWRRTPTPYGPLQVGLFRWVAELAGHDQQLAVLGIRAVAVLALAAGVVLVAAAAAPGDRAVAVALTAANPLLVVHVVGGAHVDVLVGVGAVGVLLLVRRGVTTAAVVVAVLLTFLKLPGALLVAFVLASLLRSPAPGARAALARAVGAAAVTTAAVLVLAPNPLGWVGAMGVPGTVRNGTAPSTWLSYLLSWAVRDLGLDGALTVGRLVAALVGAGLAAWLLWRAAAGTPRQAMATVGLALLVLALSGPALYPWYLTWGLFAVAAAGGLRARWAVVALSTYLGLAGSLTEGLTVQLVAGACALALAGGALWASDDLRALLLRRPWALARAGQTTVGG</sequence>
<reference evidence="10" key="1">
    <citation type="submission" date="2016-10" db="EMBL/GenBank/DDBJ databases">
        <authorList>
            <person name="Varghese N."/>
            <person name="Submissions S."/>
        </authorList>
    </citation>
    <scope>NUCLEOTIDE SEQUENCE [LARGE SCALE GENOMIC DNA]</scope>
    <source>
        <strain evidence="10">DSM 44526</strain>
    </source>
</reference>
<keyword evidence="5 8" id="KW-1133">Transmembrane helix</keyword>
<name>A0A1G7NAG3_9ACTN</name>
<dbReference type="RefSeq" id="WP_091058876.1">
    <property type="nucleotide sequence ID" value="NZ_FNCF01000001.1"/>
</dbReference>
<feature type="transmembrane region" description="Helical" evidence="8">
    <location>
        <begin position="265"/>
        <end position="292"/>
    </location>
</feature>
<gene>
    <name evidence="9" type="ORF">SAMN05660324_0958</name>
</gene>
<keyword evidence="3 9" id="KW-0808">Transferase</keyword>
<keyword evidence="10" id="KW-1185">Reference proteome</keyword>
<keyword evidence="6 8" id="KW-0472">Membrane</keyword>
<evidence type="ECO:0000313" key="10">
    <source>
        <dbReference type="Proteomes" id="UP000198863"/>
    </source>
</evidence>
<evidence type="ECO:0000313" key="9">
    <source>
        <dbReference type="EMBL" id="SDF70984.1"/>
    </source>
</evidence>
<proteinExistence type="inferred from homology"/>
<feature type="transmembrane region" description="Helical" evidence="8">
    <location>
        <begin position="67"/>
        <end position="88"/>
    </location>
</feature>
<dbReference type="GO" id="GO:0016757">
    <property type="term" value="F:glycosyltransferase activity"/>
    <property type="evidence" value="ECO:0007669"/>
    <property type="project" value="UniProtKB-KW"/>
</dbReference>
<dbReference type="Pfam" id="PF26314">
    <property type="entry name" value="MptA_B_family"/>
    <property type="match status" value="1"/>
</dbReference>
<evidence type="ECO:0000256" key="7">
    <source>
        <dbReference type="ARBA" id="ARBA00043987"/>
    </source>
</evidence>
<dbReference type="NCBIfam" id="NF038066">
    <property type="entry name" value="MptB"/>
    <property type="match status" value="1"/>
</dbReference>
<feature type="transmembrane region" description="Helical" evidence="8">
    <location>
        <begin position="229"/>
        <end position="259"/>
    </location>
</feature>
<evidence type="ECO:0000256" key="2">
    <source>
        <dbReference type="ARBA" id="ARBA00022676"/>
    </source>
</evidence>
<dbReference type="AlphaFoldDB" id="A0A1G7NAG3"/>
<feature type="transmembrane region" description="Helical" evidence="8">
    <location>
        <begin position="195"/>
        <end position="217"/>
    </location>
</feature>
<comment type="similarity">
    <text evidence="7">Belongs to the MptA/B family.</text>
</comment>
<dbReference type="Proteomes" id="UP000198863">
    <property type="component" value="Unassembled WGS sequence"/>
</dbReference>
<protein>
    <submittedName>
        <fullName evidence="9">Alpha-1,6-mannosyltransferase</fullName>
    </submittedName>
</protein>